<accession>A0AAV7PD56</accession>
<feature type="non-terminal residue" evidence="1">
    <location>
        <position position="55"/>
    </location>
</feature>
<keyword evidence="2" id="KW-1185">Reference proteome</keyword>
<organism evidence="1 2">
    <name type="scientific">Pleurodeles waltl</name>
    <name type="common">Iberian ribbed newt</name>
    <dbReference type="NCBI Taxonomy" id="8319"/>
    <lineage>
        <taxon>Eukaryota</taxon>
        <taxon>Metazoa</taxon>
        <taxon>Chordata</taxon>
        <taxon>Craniata</taxon>
        <taxon>Vertebrata</taxon>
        <taxon>Euteleostomi</taxon>
        <taxon>Amphibia</taxon>
        <taxon>Batrachia</taxon>
        <taxon>Caudata</taxon>
        <taxon>Salamandroidea</taxon>
        <taxon>Salamandridae</taxon>
        <taxon>Pleurodelinae</taxon>
        <taxon>Pleurodeles</taxon>
    </lineage>
</organism>
<evidence type="ECO:0000313" key="1">
    <source>
        <dbReference type="EMBL" id="KAJ1126261.1"/>
    </source>
</evidence>
<comment type="caution">
    <text evidence="1">The sequence shown here is derived from an EMBL/GenBank/DDBJ whole genome shotgun (WGS) entry which is preliminary data.</text>
</comment>
<dbReference type="AlphaFoldDB" id="A0AAV7PD56"/>
<sequence>TGNFFPFFGLEQCSERSQSLPSVNQHLHRYEPPYHLHTLLGRCNTHCRAAVLQVD</sequence>
<name>A0AAV7PD56_PLEWA</name>
<reference evidence="1" key="1">
    <citation type="journal article" date="2022" name="bioRxiv">
        <title>Sequencing and chromosome-scale assembly of the giantPleurodeles waltlgenome.</title>
        <authorList>
            <person name="Brown T."/>
            <person name="Elewa A."/>
            <person name="Iarovenko S."/>
            <person name="Subramanian E."/>
            <person name="Araus A.J."/>
            <person name="Petzold A."/>
            <person name="Susuki M."/>
            <person name="Suzuki K.-i.T."/>
            <person name="Hayashi T."/>
            <person name="Toyoda A."/>
            <person name="Oliveira C."/>
            <person name="Osipova E."/>
            <person name="Leigh N.D."/>
            <person name="Simon A."/>
            <person name="Yun M.H."/>
        </authorList>
    </citation>
    <scope>NUCLEOTIDE SEQUENCE</scope>
    <source>
        <strain evidence="1">20211129_DDA</strain>
        <tissue evidence="1">Liver</tissue>
    </source>
</reference>
<protein>
    <submittedName>
        <fullName evidence="1">Uncharacterized protein</fullName>
    </submittedName>
</protein>
<dbReference type="Proteomes" id="UP001066276">
    <property type="component" value="Chromosome 7"/>
</dbReference>
<gene>
    <name evidence="1" type="ORF">NDU88_004669</name>
</gene>
<dbReference type="EMBL" id="JANPWB010000011">
    <property type="protein sequence ID" value="KAJ1126261.1"/>
    <property type="molecule type" value="Genomic_DNA"/>
</dbReference>
<proteinExistence type="predicted"/>
<feature type="non-terminal residue" evidence="1">
    <location>
        <position position="1"/>
    </location>
</feature>
<evidence type="ECO:0000313" key="2">
    <source>
        <dbReference type="Proteomes" id="UP001066276"/>
    </source>
</evidence>